<evidence type="ECO:0000256" key="1">
    <source>
        <dbReference type="SAM" id="MobiDB-lite"/>
    </source>
</evidence>
<feature type="region of interest" description="Disordered" evidence="1">
    <location>
        <begin position="34"/>
        <end position="62"/>
    </location>
</feature>
<name>A0A369BQJ5_9GAMM</name>
<dbReference type="EMBL" id="QPJY01000017">
    <property type="protein sequence ID" value="RCX23900.1"/>
    <property type="molecule type" value="Genomic_DNA"/>
</dbReference>
<accession>A0A369BQJ5</accession>
<organism evidence="2 3">
    <name type="scientific">Thioalbus denitrificans</name>
    <dbReference type="NCBI Taxonomy" id="547122"/>
    <lineage>
        <taxon>Bacteria</taxon>
        <taxon>Pseudomonadati</taxon>
        <taxon>Pseudomonadota</taxon>
        <taxon>Gammaproteobacteria</taxon>
        <taxon>Chromatiales</taxon>
        <taxon>Ectothiorhodospiraceae</taxon>
        <taxon>Thioalbus</taxon>
    </lineage>
</organism>
<dbReference type="AlphaFoldDB" id="A0A369BQJ5"/>
<feature type="compositionally biased region" description="Basic residues" evidence="1">
    <location>
        <begin position="42"/>
        <end position="55"/>
    </location>
</feature>
<evidence type="ECO:0000313" key="3">
    <source>
        <dbReference type="Proteomes" id="UP000252707"/>
    </source>
</evidence>
<feature type="compositionally biased region" description="Basic and acidic residues" evidence="1">
    <location>
        <begin position="207"/>
        <end position="226"/>
    </location>
</feature>
<feature type="region of interest" description="Disordered" evidence="1">
    <location>
        <begin position="192"/>
        <end position="238"/>
    </location>
</feature>
<sequence>MGIEQVPHLGQVAVRSVQTLHEIVAADADEIRQQQPLGDLQRRRRGLHHHPHRDGRRQESLDFATPAPVLLRPGHEWQEQRQIEGLGDRPHRLEQRAQHCPDRLPSIEAHALEAERGERQVRREPGGPLVLREIRQPQHDPQGVGRQAQCGQRRCVEGGIGRKPAAGFEVFAAHQPDGLGPVGQGLFRARRAGNAGPQADRLAVGGQDRRPGPRRQENSFRSDRSGHTGLEQKAPVAVHRHLHPLLQARRLGRGQQEGPVCRPR</sequence>
<proteinExistence type="predicted"/>
<reference evidence="2 3" key="1">
    <citation type="submission" date="2018-07" db="EMBL/GenBank/DDBJ databases">
        <title>Genomic Encyclopedia of Type Strains, Phase IV (KMG-IV): sequencing the most valuable type-strain genomes for metagenomic binning, comparative biology and taxonomic classification.</title>
        <authorList>
            <person name="Goeker M."/>
        </authorList>
    </citation>
    <scope>NUCLEOTIDE SEQUENCE [LARGE SCALE GENOMIC DNA]</scope>
    <source>
        <strain evidence="2 3">DSM 26407</strain>
    </source>
</reference>
<protein>
    <submittedName>
        <fullName evidence="2">Uncharacterized protein</fullName>
    </submittedName>
</protein>
<evidence type="ECO:0000313" key="2">
    <source>
        <dbReference type="EMBL" id="RCX23900.1"/>
    </source>
</evidence>
<keyword evidence="3" id="KW-1185">Reference proteome</keyword>
<gene>
    <name evidence="2" type="ORF">DFQ59_11726</name>
</gene>
<dbReference type="Proteomes" id="UP000252707">
    <property type="component" value="Unassembled WGS sequence"/>
</dbReference>
<comment type="caution">
    <text evidence="2">The sequence shown here is derived from an EMBL/GenBank/DDBJ whole genome shotgun (WGS) entry which is preliminary data.</text>
</comment>